<keyword evidence="4" id="KW-1185">Reference proteome</keyword>
<protein>
    <submittedName>
        <fullName evidence="5">Kinesin-like protein KIFC1 isoform X1</fullName>
    </submittedName>
</protein>
<keyword evidence="1" id="KW-0547">Nucleotide-binding</keyword>
<keyword evidence="2" id="KW-0067">ATP-binding</keyword>
<evidence type="ECO:0000313" key="5">
    <source>
        <dbReference type="RefSeq" id="XP_039247027.1"/>
    </source>
</evidence>
<sequence>MSPNSPKCPLSPRYPAEDIGCSCTRSGCPPRSPLCPPKPLPWDFWVQMWELREKLRQAQKRLRKVQREKRSLEQKNQLLQESREQLKESTETLHQELRERERRESTLSSRVRSLESELERRLREEEQRQNETRAREEELSNISENTEAHRRRVEDHLHLQKDRMAALQEVQRLQKSLRDQQEEQIHHLEMERRRLHNDTQEPKDNIPVFCRVRSVLPEESERQRGLHHLHFSPQNSTTLIVSQPDEVSSDILGGASGLLPAVIPAPALEYRAKTQGMLRACSSPALGCATSTQLLLGSSLQPSTGGSSSARGPLLLESSRSSCNNSPSPIPAFRDISLELPLFCDVPERGYRDLSQFEETGMFVKEDEL</sequence>
<accession>A0A7R5L845</accession>
<name>A0A7R5L845_9PASS</name>
<organism evidence="4 5">
    <name type="scientific">Pipra filicauda</name>
    <name type="common">Wire-tailed manakin</name>
    <dbReference type="NCBI Taxonomy" id="649802"/>
    <lineage>
        <taxon>Eukaryota</taxon>
        <taxon>Metazoa</taxon>
        <taxon>Chordata</taxon>
        <taxon>Craniata</taxon>
        <taxon>Vertebrata</taxon>
        <taxon>Euteleostomi</taxon>
        <taxon>Archelosauria</taxon>
        <taxon>Archosauria</taxon>
        <taxon>Dinosauria</taxon>
        <taxon>Saurischia</taxon>
        <taxon>Theropoda</taxon>
        <taxon>Coelurosauria</taxon>
        <taxon>Aves</taxon>
        <taxon>Neognathae</taxon>
        <taxon>Neoaves</taxon>
        <taxon>Telluraves</taxon>
        <taxon>Australaves</taxon>
        <taxon>Passeriformes</taxon>
        <taxon>Pipridae</taxon>
        <taxon>Pipra</taxon>
    </lineage>
</organism>
<dbReference type="Proteomes" id="UP000504627">
    <property type="component" value="Unplaced"/>
</dbReference>
<feature type="region of interest" description="Disordered" evidence="3">
    <location>
        <begin position="64"/>
        <end position="149"/>
    </location>
</feature>
<dbReference type="Gene3D" id="3.40.850.10">
    <property type="entry name" value="Kinesin motor domain"/>
    <property type="match status" value="1"/>
</dbReference>
<dbReference type="GO" id="GO:0005524">
    <property type="term" value="F:ATP binding"/>
    <property type="evidence" value="ECO:0007669"/>
    <property type="project" value="UniProtKB-KW"/>
</dbReference>
<dbReference type="GeneID" id="113982299"/>
<feature type="compositionally biased region" description="Basic and acidic residues" evidence="3">
    <location>
        <begin position="112"/>
        <end position="138"/>
    </location>
</feature>
<evidence type="ECO:0000256" key="3">
    <source>
        <dbReference type="SAM" id="MobiDB-lite"/>
    </source>
</evidence>
<gene>
    <name evidence="5" type="primary">LOC113982299</name>
</gene>
<reference evidence="5" key="1">
    <citation type="submission" date="2025-08" db="UniProtKB">
        <authorList>
            <consortium name="RefSeq"/>
        </authorList>
    </citation>
    <scope>IDENTIFICATION</scope>
    <source>
        <tissue evidence="5">Muscle</tissue>
    </source>
</reference>
<evidence type="ECO:0000256" key="2">
    <source>
        <dbReference type="ARBA" id="ARBA00022840"/>
    </source>
</evidence>
<evidence type="ECO:0000256" key="1">
    <source>
        <dbReference type="ARBA" id="ARBA00022741"/>
    </source>
</evidence>
<proteinExistence type="predicted"/>
<evidence type="ECO:0000313" key="4">
    <source>
        <dbReference type="Proteomes" id="UP000504627"/>
    </source>
</evidence>
<dbReference type="AlphaFoldDB" id="A0A7R5L845"/>
<dbReference type="RefSeq" id="XP_039247027.1">
    <property type="nucleotide sequence ID" value="XM_039391093.1"/>
</dbReference>
<feature type="compositionally biased region" description="Basic and acidic residues" evidence="3">
    <location>
        <begin position="81"/>
        <end position="105"/>
    </location>
</feature>
<dbReference type="InParanoid" id="A0A7R5L845"/>
<dbReference type="InterPro" id="IPR036961">
    <property type="entry name" value="Kinesin_motor_dom_sf"/>
</dbReference>